<comment type="cofactor">
    <cofactor evidence="1">
        <name>Mg(2+)</name>
        <dbReference type="ChEBI" id="CHEBI:18420"/>
    </cofactor>
</comment>
<evidence type="ECO:0000256" key="1">
    <source>
        <dbReference type="ARBA" id="ARBA00001946"/>
    </source>
</evidence>
<dbReference type="GO" id="GO:0003824">
    <property type="term" value="F:catalytic activity"/>
    <property type="evidence" value="ECO:0007669"/>
    <property type="project" value="InterPro"/>
</dbReference>
<accession>A0A024UNR6</accession>
<proteinExistence type="predicted"/>
<feature type="binding site" evidence="4">
    <location>
        <position position="130"/>
    </location>
    <ligand>
        <name>substrate</name>
    </ligand>
</feature>
<feature type="binding site" evidence="5">
    <location>
        <position position="158"/>
    </location>
    <ligand>
        <name>Mg(2+)</name>
        <dbReference type="ChEBI" id="CHEBI:18420"/>
    </ligand>
</feature>
<dbReference type="InterPro" id="IPR040442">
    <property type="entry name" value="Pyrv_kinase-like_dom_sf"/>
</dbReference>
<dbReference type="InterPro" id="IPR015813">
    <property type="entry name" value="Pyrv/PenolPyrv_kinase-like_dom"/>
</dbReference>
<dbReference type="PIRSF" id="PIRSF015582">
    <property type="entry name" value="Cit_lyase_B"/>
    <property type="match status" value="1"/>
</dbReference>
<protein>
    <recommendedName>
        <fullName evidence="6">HpcH/HpaI aldolase/citrate lyase domain-containing protein</fullName>
    </recommendedName>
</protein>
<dbReference type="InterPro" id="IPR011206">
    <property type="entry name" value="Citrate_lyase_beta/mcl1/mcl2"/>
</dbReference>
<dbReference type="Pfam" id="PF03328">
    <property type="entry name" value="HpcH_HpaI"/>
    <property type="match status" value="1"/>
</dbReference>
<dbReference type="OrthoDB" id="1773at2759"/>
<evidence type="ECO:0000256" key="4">
    <source>
        <dbReference type="PIRSR" id="PIRSR015582-1"/>
    </source>
</evidence>
<dbReference type="GO" id="GO:0006107">
    <property type="term" value="P:oxaloacetate metabolic process"/>
    <property type="evidence" value="ECO:0007669"/>
    <property type="project" value="TreeGrafter"/>
</dbReference>
<dbReference type="STRING" id="157072.A0A024UNR6"/>
<dbReference type="InterPro" id="IPR005000">
    <property type="entry name" value="Aldolase/citrate-lyase_domain"/>
</dbReference>
<reference evidence="7" key="1">
    <citation type="submission" date="2013-12" db="EMBL/GenBank/DDBJ databases">
        <title>The Genome Sequence of Aphanomyces invadans NJM9701.</title>
        <authorList>
            <consortium name="The Broad Institute Genomics Platform"/>
            <person name="Russ C."/>
            <person name="Tyler B."/>
            <person name="van West P."/>
            <person name="Dieguez-Uribeondo J."/>
            <person name="Young S.K."/>
            <person name="Zeng Q."/>
            <person name="Gargeya S."/>
            <person name="Fitzgerald M."/>
            <person name="Abouelleil A."/>
            <person name="Alvarado L."/>
            <person name="Chapman S.B."/>
            <person name="Gainer-Dewar J."/>
            <person name="Goldberg J."/>
            <person name="Griggs A."/>
            <person name="Gujja S."/>
            <person name="Hansen M."/>
            <person name="Howarth C."/>
            <person name="Imamovic A."/>
            <person name="Ireland A."/>
            <person name="Larimer J."/>
            <person name="McCowan C."/>
            <person name="Murphy C."/>
            <person name="Pearson M."/>
            <person name="Poon T.W."/>
            <person name="Priest M."/>
            <person name="Roberts A."/>
            <person name="Saif S."/>
            <person name="Shea T."/>
            <person name="Sykes S."/>
            <person name="Wortman J."/>
            <person name="Nusbaum C."/>
            <person name="Birren B."/>
        </authorList>
    </citation>
    <scope>NUCLEOTIDE SEQUENCE [LARGE SCALE GENOMIC DNA]</scope>
    <source>
        <strain evidence="7">NJM9701</strain>
    </source>
</reference>
<dbReference type="GO" id="GO:0000287">
    <property type="term" value="F:magnesium ion binding"/>
    <property type="evidence" value="ECO:0007669"/>
    <property type="project" value="TreeGrafter"/>
</dbReference>
<feature type="domain" description="HpcH/HpaI aldolase/citrate lyase" evidence="6">
    <location>
        <begin position="11"/>
        <end position="226"/>
    </location>
</feature>
<dbReference type="EMBL" id="KI913954">
    <property type="protein sequence ID" value="ETW07914.1"/>
    <property type="molecule type" value="Genomic_DNA"/>
</dbReference>
<dbReference type="PANTHER" id="PTHR32308:SF10">
    <property type="entry name" value="CITRATE LYASE SUBUNIT BETA"/>
    <property type="match status" value="1"/>
</dbReference>
<gene>
    <name evidence="7" type="ORF">H310_02321</name>
</gene>
<keyword evidence="2 5" id="KW-0479">Metal-binding</keyword>
<evidence type="ECO:0000256" key="5">
    <source>
        <dbReference type="PIRSR" id="PIRSR015582-2"/>
    </source>
</evidence>
<evidence type="ECO:0000259" key="6">
    <source>
        <dbReference type="Pfam" id="PF03328"/>
    </source>
</evidence>
<dbReference type="VEuPathDB" id="FungiDB:H310_02321"/>
<evidence type="ECO:0000313" key="7">
    <source>
        <dbReference type="EMBL" id="ETW07914.1"/>
    </source>
</evidence>
<keyword evidence="3 5" id="KW-0460">Magnesium</keyword>
<feature type="binding site" evidence="4">
    <location>
        <position position="72"/>
    </location>
    <ligand>
        <name>substrate</name>
    </ligand>
</feature>
<dbReference type="eggNOG" id="ENOG502QQPK">
    <property type="taxonomic scope" value="Eukaryota"/>
</dbReference>
<name>A0A024UNR6_9STRA</name>
<organism evidence="7">
    <name type="scientific">Aphanomyces invadans</name>
    <dbReference type="NCBI Taxonomy" id="157072"/>
    <lineage>
        <taxon>Eukaryota</taxon>
        <taxon>Sar</taxon>
        <taxon>Stramenopiles</taxon>
        <taxon>Oomycota</taxon>
        <taxon>Saprolegniomycetes</taxon>
        <taxon>Saprolegniales</taxon>
        <taxon>Verrucalvaceae</taxon>
        <taxon>Aphanomyces</taxon>
    </lineage>
</organism>
<dbReference type="AlphaFoldDB" id="A0A024UNR6"/>
<dbReference type="PANTHER" id="PTHR32308">
    <property type="entry name" value="LYASE BETA SUBUNIT, PUTATIVE (AFU_ORTHOLOGUE AFUA_4G13030)-RELATED"/>
    <property type="match status" value="1"/>
</dbReference>
<dbReference type="GeneID" id="20079371"/>
<dbReference type="SUPFAM" id="SSF51621">
    <property type="entry name" value="Phosphoenolpyruvate/pyruvate domain"/>
    <property type="match status" value="1"/>
</dbReference>
<evidence type="ECO:0000256" key="3">
    <source>
        <dbReference type="ARBA" id="ARBA00022842"/>
    </source>
</evidence>
<feature type="binding site" evidence="5">
    <location>
        <position position="130"/>
    </location>
    <ligand>
        <name>Mg(2+)</name>
        <dbReference type="ChEBI" id="CHEBI:18420"/>
    </ligand>
</feature>
<sequence>MLRWSADRLRRSVLYVPGINERALDKLHGLHCDAAILDLEDAVSPFKKNEARELACEAARKGFGAHKEIAIRINSLSTTWGRDDLAHVVSSGAHAVVIPKVDSPNTLLEVASIMDSLNAPRDMSIWAMIETPIGILNLSTILATPHPRLSCLVAGTSDLSKELRCVTTPCRHALVPSLAWIVLAARAHGLTSLDGVHLDLANDADFAQQLNQGKELGFDGKTLIHPKTIAATNAVFSPSQNELDDAQAIIAAYDEAVANGSGVALYQGKLIENLHVDHARSVLAKAARIVDAMPL</sequence>
<dbReference type="RefSeq" id="XP_008864007.1">
    <property type="nucleotide sequence ID" value="XM_008865785.1"/>
</dbReference>
<dbReference type="Gene3D" id="3.20.20.60">
    <property type="entry name" value="Phosphoenolpyruvate-binding domains"/>
    <property type="match status" value="1"/>
</dbReference>
<evidence type="ECO:0000256" key="2">
    <source>
        <dbReference type="ARBA" id="ARBA00022723"/>
    </source>
</evidence>